<evidence type="ECO:0000313" key="1">
    <source>
        <dbReference type="EMBL" id="SAL85855.1"/>
    </source>
</evidence>
<proteinExistence type="predicted"/>
<sequence>MRAPWRIRGVFQTRYHATQDRRIKRMVELAAFAAIGKSWRALGYPFASLTHRTRRRSAHRVTGPTSSRN</sequence>
<organism evidence="1 2">
    <name type="scientific">Caballeronia choica</name>
    <dbReference type="NCBI Taxonomy" id="326476"/>
    <lineage>
        <taxon>Bacteria</taxon>
        <taxon>Pseudomonadati</taxon>
        <taxon>Pseudomonadota</taxon>
        <taxon>Betaproteobacteria</taxon>
        <taxon>Burkholderiales</taxon>
        <taxon>Burkholderiaceae</taxon>
        <taxon>Caballeronia</taxon>
    </lineage>
</organism>
<gene>
    <name evidence="1" type="ORF">AWB68_07826</name>
</gene>
<keyword evidence="2" id="KW-1185">Reference proteome</keyword>
<comment type="caution">
    <text evidence="1">The sequence shown here is derived from an EMBL/GenBank/DDBJ whole genome shotgun (WGS) entry which is preliminary data.</text>
</comment>
<dbReference type="AlphaFoldDB" id="A0A158KY19"/>
<dbReference type="Proteomes" id="UP000054770">
    <property type="component" value="Unassembled WGS sequence"/>
</dbReference>
<name>A0A158KY19_9BURK</name>
<evidence type="ECO:0000313" key="2">
    <source>
        <dbReference type="Proteomes" id="UP000054770"/>
    </source>
</evidence>
<keyword evidence="1" id="KW-0808">Transferase</keyword>
<protein>
    <submittedName>
        <fullName evidence="1">Glycosyl transferase family protein</fullName>
    </submittedName>
</protein>
<reference evidence="1" key="1">
    <citation type="submission" date="2016-01" db="EMBL/GenBank/DDBJ databases">
        <authorList>
            <person name="Peeters C."/>
        </authorList>
    </citation>
    <scope>NUCLEOTIDE SEQUENCE [LARGE SCALE GENOMIC DNA]</scope>
    <source>
        <strain evidence="1">LMG 22940</strain>
    </source>
</reference>
<dbReference type="GO" id="GO:0016740">
    <property type="term" value="F:transferase activity"/>
    <property type="evidence" value="ECO:0007669"/>
    <property type="project" value="UniProtKB-KW"/>
</dbReference>
<accession>A0A158KY19</accession>
<dbReference type="EMBL" id="FCON02000203">
    <property type="protein sequence ID" value="SAL85855.1"/>
    <property type="molecule type" value="Genomic_DNA"/>
</dbReference>